<gene>
    <name evidence="1" type="ORF">DPEC_G00087570</name>
</gene>
<evidence type="ECO:0000313" key="2">
    <source>
        <dbReference type="Proteomes" id="UP001157502"/>
    </source>
</evidence>
<dbReference type="Proteomes" id="UP001157502">
    <property type="component" value="Chromosome 7"/>
</dbReference>
<sequence>MGRRERRSAGPDSLDAFRKPPPPSPPPRSSSLSPRTIHRPTARSEDDFVQVEHRWSSSLLCLGSQQPGPLPGERMEEGMEEGMEEEKGPTESTVWKTYLETDIDSVRREDELKDSTTNRERTASTSEKERTVVLGGTAFPTEFWEGTLGWIRNPSPALSDEGLALRYDYQYYSLPRGINTWYVTGVLLQNMVLA</sequence>
<comment type="caution">
    <text evidence="1">The sequence shown here is derived from an EMBL/GenBank/DDBJ whole genome shotgun (WGS) entry which is preliminary data.</text>
</comment>
<protein>
    <submittedName>
        <fullName evidence="1">Uncharacterized protein</fullName>
    </submittedName>
</protein>
<accession>A0ACC2H014</accession>
<name>A0ACC2H014_DALPE</name>
<reference evidence="1" key="1">
    <citation type="submission" date="2021-05" db="EMBL/GenBank/DDBJ databases">
        <authorList>
            <person name="Pan Q."/>
            <person name="Jouanno E."/>
            <person name="Zahm M."/>
            <person name="Klopp C."/>
            <person name="Cabau C."/>
            <person name="Louis A."/>
            <person name="Berthelot C."/>
            <person name="Parey E."/>
            <person name="Roest Crollius H."/>
            <person name="Montfort J."/>
            <person name="Robinson-Rechavi M."/>
            <person name="Bouchez O."/>
            <person name="Lampietro C."/>
            <person name="Lopez Roques C."/>
            <person name="Donnadieu C."/>
            <person name="Postlethwait J."/>
            <person name="Bobe J."/>
            <person name="Dillon D."/>
            <person name="Chandos A."/>
            <person name="von Hippel F."/>
            <person name="Guiguen Y."/>
        </authorList>
    </citation>
    <scope>NUCLEOTIDE SEQUENCE</scope>
    <source>
        <strain evidence="1">YG-Jan2019</strain>
    </source>
</reference>
<keyword evidence="2" id="KW-1185">Reference proteome</keyword>
<proteinExistence type="predicted"/>
<evidence type="ECO:0000313" key="1">
    <source>
        <dbReference type="EMBL" id="KAJ8009311.1"/>
    </source>
</evidence>
<dbReference type="EMBL" id="CM055734">
    <property type="protein sequence ID" value="KAJ8009311.1"/>
    <property type="molecule type" value="Genomic_DNA"/>
</dbReference>
<organism evidence="1 2">
    <name type="scientific">Dallia pectoralis</name>
    <name type="common">Alaska blackfish</name>
    <dbReference type="NCBI Taxonomy" id="75939"/>
    <lineage>
        <taxon>Eukaryota</taxon>
        <taxon>Metazoa</taxon>
        <taxon>Chordata</taxon>
        <taxon>Craniata</taxon>
        <taxon>Vertebrata</taxon>
        <taxon>Euteleostomi</taxon>
        <taxon>Actinopterygii</taxon>
        <taxon>Neopterygii</taxon>
        <taxon>Teleostei</taxon>
        <taxon>Protacanthopterygii</taxon>
        <taxon>Esociformes</taxon>
        <taxon>Umbridae</taxon>
        <taxon>Dallia</taxon>
    </lineage>
</organism>